<evidence type="ECO:0000256" key="2">
    <source>
        <dbReference type="ARBA" id="ARBA00005194"/>
    </source>
</evidence>
<evidence type="ECO:0000256" key="11">
    <source>
        <dbReference type="ARBA" id="ARBA00023160"/>
    </source>
</evidence>
<evidence type="ECO:0000256" key="13">
    <source>
        <dbReference type="ARBA" id="ARBA00036671"/>
    </source>
</evidence>
<dbReference type="OrthoDB" id="426at2759"/>
<dbReference type="EMBL" id="NBIV01000062">
    <property type="protein sequence ID" value="PXF45376.1"/>
    <property type="molecule type" value="Genomic_DNA"/>
</dbReference>
<evidence type="ECO:0000313" key="16">
    <source>
        <dbReference type="Proteomes" id="UP000247409"/>
    </source>
</evidence>
<keyword evidence="12" id="KW-0456">Lyase</keyword>
<keyword evidence="6 14" id="KW-0812">Transmembrane</keyword>
<keyword evidence="5" id="KW-0444">Lipid biosynthesis</keyword>
<keyword evidence="11" id="KW-0275">Fatty acid biosynthesis</keyword>
<organism evidence="15 16">
    <name type="scientific">Gracilariopsis chorda</name>
    <dbReference type="NCBI Taxonomy" id="448386"/>
    <lineage>
        <taxon>Eukaryota</taxon>
        <taxon>Rhodophyta</taxon>
        <taxon>Florideophyceae</taxon>
        <taxon>Rhodymeniophycidae</taxon>
        <taxon>Gracilariales</taxon>
        <taxon>Gracilariaceae</taxon>
        <taxon>Gracilariopsis</taxon>
    </lineage>
</organism>
<dbReference type="AlphaFoldDB" id="A0A2V3ITC7"/>
<evidence type="ECO:0000256" key="3">
    <source>
        <dbReference type="ARBA" id="ARBA00007811"/>
    </source>
</evidence>
<keyword evidence="7" id="KW-0276">Fatty acid metabolism</keyword>
<evidence type="ECO:0000256" key="14">
    <source>
        <dbReference type="SAM" id="Phobius"/>
    </source>
</evidence>
<keyword evidence="8 14" id="KW-1133">Transmembrane helix</keyword>
<sequence length="218" mass="24737">MLSTRYLFLYNAVMCVGWSAVLVRLLQAISTGSSVYEAVQAPLKIFQTGALLEVIHSVIGLIRAPVATTLLQVSSRLMILWGVTQPVEPVRSNLSFIAMIIAWSLTEIPRYLYFTVASVARHVPSWLTFIRYTTFIPLYPLGASSEWLTLYAALPHIRQSKLFSISLPNYLNFAFNYHYFCVIILTMYIPGLPHMYSHMLRQRKKYVTVPTAKPAKAD</sequence>
<dbReference type="GO" id="GO:0102158">
    <property type="term" value="F:very-long-chain (3R)-3-hydroxyacyl-CoA dehydratase activity"/>
    <property type="evidence" value="ECO:0007669"/>
    <property type="project" value="UniProtKB-EC"/>
</dbReference>
<keyword evidence="10 14" id="KW-0472">Membrane</keyword>
<evidence type="ECO:0000256" key="5">
    <source>
        <dbReference type="ARBA" id="ARBA00022516"/>
    </source>
</evidence>
<evidence type="ECO:0000256" key="12">
    <source>
        <dbReference type="ARBA" id="ARBA00023239"/>
    </source>
</evidence>
<dbReference type="GO" id="GO:0005789">
    <property type="term" value="C:endoplasmic reticulum membrane"/>
    <property type="evidence" value="ECO:0007669"/>
    <property type="project" value="TreeGrafter"/>
</dbReference>
<evidence type="ECO:0000256" key="7">
    <source>
        <dbReference type="ARBA" id="ARBA00022832"/>
    </source>
</evidence>
<evidence type="ECO:0000256" key="8">
    <source>
        <dbReference type="ARBA" id="ARBA00022989"/>
    </source>
</evidence>
<feature type="transmembrane region" description="Helical" evidence="14">
    <location>
        <begin position="135"/>
        <end position="157"/>
    </location>
</feature>
<name>A0A2V3ITC7_9FLOR</name>
<comment type="similarity">
    <text evidence="3">Belongs to the very long-chain fatty acids dehydratase HACD family.</text>
</comment>
<evidence type="ECO:0000256" key="4">
    <source>
        <dbReference type="ARBA" id="ARBA00013122"/>
    </source>
</evidence>
<dbReference type="STRING" id="448386.A0A2V3ITC7"/>
<evidence type="ECO:0000256" key="10">
    <source>
        <dbReference type="ARBA" id="ARBA00023136"/>
    </source>
</evidence>
<dbReference type="GO" id="GO:0030497">
    <property type="term" value="P:fatty acid elongation"/>
    <property type="evidence" value="ECO:0007669"/>
    <property type="project" value="TreeGrafter"/>
</dbReference>
<keyword evidence="16" id="KW-1185">Reference proteome</keyword>
<evidence type="ECO:0000256" key="6">
    <source>
        <dbReference type="ARBA" id="ARBA00022692"/>
    </source>
</evidence>
<proteinExistence type="inferred from homology"/>
<feature type="transmembrane region" description="Helical" evidence="14">
    <location>
        <begin position="177"/>
        <end position="196"/>
    </location>
</feature>
<feature type="transmembrane region" description="Helical" evidence="14">
    <location>
        <begin position="94"/>
        <end position="114"/>
    </location>
</feature>
<feature type="transmembrane region" description="Helical" evidence="14">
    <location>
        <begin position="6"/>
        <end position="29"/>
    </location>
</feature>
<dbReference type="Proteomes" id="UP000247409">
    <property type="component" value="Unassembled WGS sequence"/>
</dbReference>
<evidence type="ECO:0000256" key="1">
    <source>
        <dbReference type="ARBA" id="ARBA00004141"/>
    </source>
</evidence>
<dbReference type="PANTHER" id="PTHR11035:SF3">
    <property type="entry name" value="VERY-LONG-CHAIN (3R)-3-HYDROXYACYL-COA DEHYDRATASE"/>
    <property type="match status" value="1"/>
</dbReference>
<dbReference type="InterPro" id="IPR007482">
    <property type="entry name" value="Tyr_Pase-like_PTPLA"/>
</dbReference>
<accession>A0A2V3ITC7</accession>
<evidence type="ECO:0000313" key="15">
    <source>
        <dbReference type="EMBL" id="PXF45376.1"/>
    </source>
</evidence>
<dbReference type="Pfam" id="PF04387">
    <property type="entry name" value="PTPLA"/>
    <property type="match status" value="1"/>
</dbReference>
<gene>
    <name evidence="15" type="ORF">BWQ96_04896</name>
</gene>
<evidence type="ECO:0000256" key="9">
    <source>
        <dbReference type="ARBA" id="ARBA00023098"/>
    </source>
</evidence>
<dbReference type="PANTHER" id="PTHR11035">
    <property type="entry name" value="VERY-LONG-CHAIN (3R)-3-HYDROXYACYL-COA DEHYDRATASE"/>
    <property type="match status" value="1"/>
</dbReference>
<keyword evidence="9" id="KW-0443">Lipid metabolism</keyword>
<dbReference type="GO" id="GO:0042761">
    <property type="term" value="P:very long-chain fatty acid biosynthetic process"/>
    <property type="evidence" value="ECO:0007669"/>
    <property type="project" value="TreeGrafter"/>
</dbReference>
<dbReference type="UniPathway" id="UPA00094"/>
<comment type="subcellular location">
    <subcellularLocation>
        <location evidence="1">Membrane</location>
        <topology evidence="1">Multi-pass membrane protein</topology>
    </subcellularLocation>
</comment>
<comment type="caution">
    <text evidence="15">The sequence shown here is derived from an EMBL/GenBank/DDBJ whole genome shotgun (WGS) entry which is preliminary data.</text>
</comment>
<comment type="pathway">
    <text evidence="2">Lipid metabolism; fatty acid biosynthesis.</text>
</comment>
<reference evidence="15 16" key="1">
    <citation type="journal article" date="2018" name="Mol. Biol. Evol.">
        <title>Analysis of the draft genome of the red seaweed Gracilariopsis chorda provides insights into genome size evolution in Rhodophyta.</title>
        <authorList>
            <person name="Lee J."/>
            <person name="Yang E.C."/>
            <person name="Graf L."/>
            <person name="Yang J.H."/>
            <person name="Qiu H."/>
            <person name="Zel Zion U."/>
            <person name="Chan C.X."/>
            <person name="Stephens T.G."/>
            <person name="Weber A.P.M."/>
            <person name="Boo G.H."/>
            <person name="Boo S.M."/>
            <person name="Kim K.M."/>
            <person name="Shin Y."/>
            <person name="Jung M."/>
            <person name="Lee S.J."/>
            <person name="Yim H.S."/>
            <person name="Lee J.H."/>
            <person name="Bhattacharya D."/>
            <person name="Yoon H.S."/>
        </authorList>
    </citation>
    <scope>NUCLEOTIDE SEQUENCE [LARGE SCALE GENOMIC DNA]</scope>
    <source>
        <strain evidence="15 16">SKKU-2015</strain>
        <tissue evidence="15">Whole body</tissue>
    </source>
</reference>
<comment type="catalytic activity">
    <reaction evidence="13">
        <text>a very-long-chain (3R)-3-hydroxyacyl-CoA = a very-long-chain (2E)-enoyl-CoA + H2O</text>
        <dbReference type="Rhea" id="RHEA:45812"/>
        <dbReference type="ChEBI" id="CHEBI:15377"/>
        <dbReference type="ChEBI" id="CHEBI:83728"/>
        <dbReference type="ChEBI" id="CHEBI:85440"/>
        <dbReference type="EC" id="4.2.1.134"/>
    </reaction>
</comment>
<dbReference type="GO" id="GO:0030148">
    <property type="term" value="P:sphingolipid biosynthetic process"/>
    <property type="evidence" value="ECO:0007669"/>
    <property type="project" value="TreeGrafter"/>
</dbReference>
<protein>
    <recommendedName>
        <fullName evidence="4">very-long-chain (3R)-3-hydroxyacyl-CoA dehydratase</fullName>
        <ecNumber evidence="4">4.2.1.134</ecNumber>
    </recommendedName>
</protein>
<dbReference type="EC" id="4.2.1.134" evidence="4"/>